<keyword evidence="1" id="KW-0805">Transcription regulation</keyword>
<evidence type="ECO:0000313" key="6">
    <source>
        <dbReference type="Proteomes" id="UP000254051"/>
    </source>
</evidence>
<keyword evidence="3" id="KW-0804">Transcription</keyword>
<dbReference type="InterPro" id="IPR037171">
    <property type="entry name" value="NagB/RpiA_transferase-like"/>
</dbReference>
<accession>A0A315ZR48</accession>
<sequence>MKKERHAQIIELLENRMVCTSRELAEELNCSEMTIRRDLNELESMELIRRKHGCAFLVKAAKPNYFHEQIDEYQYEKEAIARAALHFIHPYSVICIDSGTTAHTVSRFLPDNIPLSVITSNLMSAIELSSKENIQTYLVGGMLYHRTKSIMTESKEALFQHPADVAFISCRAFRIPGGAFEHTYPLVETKKSLVSIARKTVLLIDHTKCEHTSLCNSIPLNQIDAIITDNKTSPEIIQKAVGLKKEVIIVDPETSGVVHHYNKK</sequence>
<dbReference type="Gene3D" id="1.10.10.10">
    <property type="entry name" value="Winged helix-like DNA-binding domain superfamily/Winged helix DNA-binding domain"/>
    <property type="match status" value="1"/>
</dbReference>
<evidence type="ECO:0000259" key="4">
    <source>
        <dbReference type="PROSITE" id="PS51000"/>
    </source>
</evidence>
<dbReference type="SUPFAM" id="SSF100950">
    <property type="entry name" value="NagB/RpiA/CoA transferase-like"/>
    <property type="match status" value="1"/>
</dbReference>
<dbReference type="PANTHER" id="PTHR30363:SF44">
    <property type="entry name" value="AGA OPERON TRANSCRIPTIONAL REPRESSOR-RELATED"/>
    <property type="match status" value="1"/>
</dbReference>
<proteinExistence type="predicted"/>
<reference evidence="6" key="1">
    <citation type="submission" date="2017-07" db="EMBL/GenBank/DDBJ databases">
        <authorList>
            <person name="Varghese N."/>
            <person name="Submissions S."/>
        </authorList>
    </citation>
    <scope>NUCLEOTIDE SEQUENCE [LARGE SCALE GENOMIC DNA]</scope>
    <source>
        <strain evidence="6">NLAE-zl-C134</strain>
    </source>
</reference>
<dbReference type="InterPro" id="IPR014036">
    <property type="entry name" value="DeoR-like_C"/>
</dbReference>
<evidence type="ECO:0000256" key="3">
    <source>
        <dbReference type="ARBA" id="ARBA00023163"/>
    </source>
</evidence>
<dbReference type="RefSeq" id="WP_109714536.1">
    <property type="nucleotide sequence ID" value="NZ_QGDS01000022.1"/>
</dbReference>
<dbReference type="EMBL" id="UHJJ01000022">
    <property type="protein sequence ID" value="SUQ16129.1"/>
    <property type="molecule type" value="Genomic_DNA"/>
</dbReference>
<dbReference type="GO" id="GO:0003700">
    <property type="term" value="F:DNA-binding transcription factor activity"/>
    <property type="evidence" value="ECO:0007669"/>
    <property type="project" value="InterPro"/>
</dbReference>
<dbReference type="SUPFAM" id="SSF46785">
    <property type="entry name" value="Winged helix' DNA-binding domain"/>
    <property type="match status" value="1"/>
</dbReference>
<evidence type="ECO:0000256" key="1">
    <source>
        <dbReference type="ARBA" id="ARBA00023015"/>
    </source>
</evidence>
<dbReference type="InterPro" id="IPR001034">
    <property type="entry name" value="DeoR_HTH"/>
</dbReference>
<protein>
    <submittedName>
        <fullName evidence="5">Transcriptional regulator, DeoR family</fullName>
    </submittedName>
</protein>
<dbReference type="Pfam" id="PF08220">
    <property type="entry name" value="HTH_DeoR"/>
    <property type="match status" value="1"/>
</dbReference>
<dbReference type="SMART" id="SM00420">
    <property type="entry name" value="HTH_DEOR"/>
    <property type="match status" value="1"/>
</dbReference>
<dbReference type="PANTHER" id="PTHR30363">
    <property type="entry name" value="HTH-TYPE TRANSCRIPTIONAL REGULATOR SRLR-RELATED"/>
    <property type="match status" value="1"/>
</dbReference>
<dbReference type="InterPro" id="IPR018356">
    <property type="entry name" value="Tscrpt_reg_HTH_DeoR_CS"/>
</dbReference>
<dbReference type="SMART" id="SM01134">
    <property type="entry name" value="DeoRC"/>
    <property type="match status" value="1"/>
</dbReference>
<gene>
    <name evidence="5" type="ORF">SAMN05216529_12217</name>
</gene>
<evidence type="ECO:0000256" key="2">
    <source>
        <dbReference type="ARBA" id="ARBA00023125"/>
    </source>
</evidence>
<keyword evidence="2" id="KW-0238">DNA-binding</keyword>
<organism evidence="5 6">
    <name type="scientific">Faecalicatena contorta</name>
    <dbReference type="NCBI Taxonomy" id="39482"/>
    <lineage>
        <taxon>Bacteria</taxon>
        <taxon>Bacillati</taxon>
        <taxon>Bacillota</taxon>
        <taxon>Clostridia</taxon>
        <taxon>Lachnospirales</taxon>
        <taxon>Lachnospiraceae</taxon>
        <taxon>Faecalicatena</taxon>
    </lineage>
</organism>
<dbReference type="Pfam" id="PF00455">
    <property type="entry name" value="DeoRC"/>
    <property type="match status" value="1"/>
</dbReference>
<name>A0A315ZR48_9FIRM</name>
<dbReference type="GO" id="GO:0003677">
    <property type="term" value="F:DNA binding"/>
    <property type="evidence" value="ECO:0007669"/>
    <property type="project" value="UniProtKB-KW"/>
</dbReference>
<dbReference type="Proteomes" id="UP000254051">
    <property type="component" value="Unassembled WGS sequence"/>
</dbReference>
<dbReference type="InterPro" id="IPR036388">
    <property type="entry name" value="WH-like_DNA-bd_sf"/>
</dbReference>
<evidence type="ECO:0000313" key="5">
    <source>
        <dbReference type="EMBL" id="SUQ16129.1"/>
    </source>
</evidence>
<dbReference type="PROSITE" id="PS51000">
    <property type="entry name" value="HTH_DEOR_2"/>
    <property type="match status" value="1"/>
</dbReference>
<keyword evidence="6" id="KW-1185">Reference proteome</keyword>
<dbReference type="Gene3D" id="3.40.50.1360">
    <property type="match status" value="1"/>
</dbReference>
<feature type="domain" description="HTH deoR-type" evidence="4">
    <location>
        <begin position="2"/>
        <end position="57"/>
    </location>
</feature>
<dbReference type="PROSITE" id="PS00894">
    <property type="entry name" value="HTH_DEOR_1"/>
    <property type="match status" value="1"/>
</dbReference>
<dbReference type="AlphaFoldDB" id="A0A315ZR48"/>
<dbReference type="InterPro" id="IPR050313">
    <property type="entry name" value="Carb_Metab_HTH_regulators"/>
</dbReference>
<dbReference type="OrthoDB" id="9797223at2"/>
<dbReference type="InterPro" id="IPR036390">
    <property type="entry name" value="WH_DNA-bd_sf"/>
</dbReference>
<dbReference type="PRINTS" id="PR00037">
    <property type="entry name" value="HTHLACR"/>
</dbReference>